<evidence type="ECO:0000256" key="4">
    <source>
        <dbReference type="ARBA" id="ARBA00023136"/>
    </source>
</evidence>
<dbReference type="Proteomes" id="UP000199377">
    <property type="component" value="Unassembled WGS sequence"/>
</dbReference>
<dbReference type="GO" id="GO:0016020">
    <property type="term" value="C:membrane"/>
    <property type="evidence" value="ECO:0007669"/>
    <property type="project" value="UniProtKB-SubCell"/>
</dbReference>
<dbReference type="InterPro" id="IPR010920">
    <property type="entry name" value="LSM_dom_sf"/>
</dbReference>
<evidence type="ECO:0000259" key="7">
    <source>
        <dbReference type="Pfam" id="PF00924"/>
    </source>
</evidence>
<dbReference type="SUPFAM" id="SSF50182">
    <property type="entry name" value="Sm-like ribonucleoproteins"/>
    <property type="match status" value="1"/>
</dbReference>
<evidence type="ECO:0000313" key="9">
    <source>
        <dbReference type="Proteomes" id="UP000199377"/>
    </source>
</evidence>
<dbReference type="AlphaFoldDB" id="A0A1I3K4Q9"/>
<feature type="compositionally biased region" description="Basic and acidic residues" evidence="5">
    <location>
        <begin position="365"/>
        <end position="381"/>
    </location>
</feature>
<evidence type="ECO:0000256" key="3">
    <source>
        <dbReference type="ARBA" id="ARBA00022989"/>
    </source>
</evidence>
<dbReference type="Pfam" id="PF00924">
    <property type="entry name" value="MS_channel_2nd"/>
    <property type="match status" value="1"/>
</dbReference>
<feature type="transmembrane region" description="Helical" evidence="6">
    <location>
        <begin position="158"/>
        <end position="179"/>
    </location>
</feature>
<dbReference type="OrthoDB" id="9792218at2"/>
<keyword evidence="2 6" id="KW-0812">Transmembrane</keyword>
<dbReference type="EMBL" id="FOQH01000008">
    <property type="protein sequence ID" value="SFI67290.1"/>
    <property type="molecule type" value="Genomic_DNA"/>
</dbReference>
<feature type="transmembrane region" description="Helical" evidence="6">
    <location>
        <begin position="185"/>
        <end position="204"/>
    </location>
</feature>
<dbReference type="InterPro" id="IPR023408">
    <property type="entry name" value="MscS_beta-dom_sf"/>
</dbReference>
<organism evidence="8 9">
    <name type="scientific">Albimonas pacifica</name>
    <dbReference type="NCBI Taxonomy" id="1114924"/>
    <lineage>
        <taxon>Bacteria</taxon>
        <taxon>Pseudomonadati</taxon>
        <taxon>Pseudomonadota</taxon>
        <taxon>Alphaproteobacteria</taxon>
        <taxon>Rhodobacterales</taxon>
        <taxon>Paracoccaceae</taxon>
        <taxon>Albimonas</taxon>
    </lineage>
</organism>
<keyword evidence="4 6" id="KW-0472">Membrane</keyword>
<reference evidence="8 9" key="1">
    <citation type="submission" date="2016-10" db="EMBL/GenBank/DDBJ databases">
        <authorList>
            <person name="de Groot N.N."/>
        </authorList>
    </citation>
    <scope>NUCLEOTIDE SEQUENCE [LARGE SCALE GENOMIC DNA]</scope>
    <source>
        <strain evidence="8 9">CGMCC 1.11030</strain>
    </source>
</reference>
<dbReference type="PANTHER" id="PTHR30566">
    <property type="entry name" value="YNAI-RELATED MECHANOSENSITIVE ION CHANNEL"/>
    <property type="match status" value="1"/>
</dbReference>
<feature type="domain" description="Mechanosensitive ion channel MscS" evidence="7">
    <location>
        <begin position="207"/>
        <end position="273"/>
    </location>
</feature>
<gene>
    <name evidence="8" type="ORF">SAMN05216258_108291</name>
</gene>
<comment type="subcellular location">
    <subcellularLocation>
        <location evidence="1">Membrane</location>
    </subcellularLocation>
</comment>
<proteinExistence type="predicted"/>
<evidence type="ECO:0000256" key="1">
    <source>
        <dbReference type="ARBA" id="ARBA00004370"/>
    </source>
</evidence>
<feature type="region of interest" description="Disordered" evidence="5">
    <location>
        <begin position="365"/>
        <end position="395"/>
    </location>
</feature>
<feature type="transmembrane region" description="Helical" evidence="6">
    <location>
        <begin position="108"/>
        <end position="128"/>
    </location>
</feature>
<name>A0A1I3K4Q9_9RHOB</name>
<keyword evidence="3 6" id="KW-1133">Transmembrane helix</keyword>
<dbReference type="GO" id="GO:0008381">
    <property type="term" value="F:mechanosensitive monoatomic ion channel activity"/>
    <property type="evidence" value="ECO:0007669"/>
    <property type="project" value="UniProtKB-ARBA"/>
</dbReference>
<feature type="transmembrane region" description="Helical" evidence="6">
    <location>
        <begin position="84"/>
        <end position="102"/>
    </location>
</feature>
<dbReference type="Gene3D" id="2.30.30.60">
    <property type="match status" value="1"/>
</dbReference>
<dbReference type="STRING" id="1114924.SAMN05216258_108291"/>
<keyword evidence="9" id="KW-1185">Reference proteome</keyword>
<sequence length="395" mass="43727">MEELEPAETVKEVVGSLDALTAPAREFVAGIPALMIGASAMVVGVLVCLALHWLLRRALLRATRGAEGGFVHEVVRRTGGLGRLASVLVGMIVTLPATTLPYEWVSLIRHAISIMLIVLVAWALMSTVSHTADRSLRRWMGADEENVEARKNRTQIRVFRQVINIMVFTIAAGACLLTFDGVREYGAGLFASAGVAGIVAAVAARPVLANIFAGLQIAITQPMRIDDVVIVEGEWGWIEEITATYVVVRIWDWRRLVLPISYFIEKPFENWTRESGAIIGSVILHVDYAAPFEALREKFDEVVRASAWWDGQVSVFQVIGATERTVEVRALMSARSSPRAWELRCEVREKVLLWLRETHPEALPRDRGDLRLQPDPGREVQDGPGPLSRRPEAAE</sequence>
<feature type="transmembrane region" description="Helical" evidence="6">
    <location>
        <begin position="27"/>
        <end position="55"/>
    </location>
</feature>
<evidence type="ECO:0000256" key="6">
    <source>
        <dbReference type="SAM" id="Phobius"/>
    </source>
</evidence>
<evidence type="ECO:0000256" key="2">
    <source>
        <dbReference type="ARBA" id="ARBA00022692"/>
    </source>
</evidence>
<dbReference type="PANTHER" id="PTHR30566:SF25">
    <property type="entry name" value="INNER MEMBRANE PROTEIN"/>
    <property type="match status" value="1"/>
</dbReference>
<evidence type="ECO:0000313" key="8">
    <source>
        <dbReference type="EMBL" id="SFI67290.1"/>
    </source>
</evidence>
<protein>
    <submittedName>
        <fullName evidence="8">Small-conductance mechanosensitive channel</fullName>
    </submittedName>
</protein>
<dbReference type="Gene3D" id="1.10.287.1260">
    <property type="match status" value="1"/>
</dbReference>
<evidence type="ECO:0000256" key="5">
    <source>
        <dbReference type="SAM" id="MobiDB-lite"/>
    </source>
</evidence>
<dbReference type="RefSeq" id="WP_092862076.1">
    <property type="nucleotide sequence ID" value="NZ_FOQH01000008.1"/>
</dbReference>
<accession>A0A1I3K4Q9</accession>
<dbReference type="InterPro" id="IPR006685">
    <property type="entry name" value="MscS_channel_2nd"/>
</dbReference>